<reference evidence="1 2" key="1">
    <citation type="submission" date="2023-08" db="EMBL/GenBank/DDBJ databases">
        <authorList>
            <person name="Sharma P."/>
            <person name="Verma V."/>
            <person name="Mohan M.K."/>
            <person name="Dubey A.K."/>
        </authorList>
    </citation>
    <scope>NUCLEOTIDE SEQUENCE [LARGE SCALE GENOMIC DNA]</scope>
    <source>
        <strain evidence="1 2">ADP4</strain>
    </source>
</reference>
<dbReference type="Proteomes" id="UP001348265">
    <property type="component" value="Unassembled WGS sequence"/>
</dbReference>
<dbReference type="RefSeq" id="WP_331788164.1">
    <property type="nucleotide sequence ID" value="NZ_JAVFKM010000012.1"/>
</dbReference>
<dbReference type="Pfam" id="PF19944">
    <property type="entry name" value="DUF6406"/>
    <property type="match status" value="1"/>
</dbReference>
<comment type="caution">
    <text evidence="1">The sequence shown here is derived from an EMBL/GenBank/DDBJ whole genome shotgun (WGS) entry which is preliminary data.</text>
</comment>
<evidence type="ECO:0000313" key="1">
    <source>
        <dbReference type="EMBL" id="MEF3116342.1"/>
    </source>
</evidence>
<name>A0ABU7WY84_9ACTN</name>
<organism evidence="1 2">
    <name type="scientific">Streptomyces chrestomyceticus</name>
    <dbReference type="NCBI Taxonomy" id="68185"/>
    <lineage>
        <taxon>Bacteria</taxon>
        <taxon>Bacillati</taxon>
        <taxon>Actinomycetota</taxon>
        <taxon>Actinomycetes</taxon>
        <taxon>Kitasatosporales</taxon>
        <taxon>Streptomycetaceae</taxon>
        <taxon>Streptomyces</taxon>
    </lineage>
</organism>
<proteinExistence type="predicted"/>
<gene>
    <name evidence="1" type="ORF">RB636_24490</name>
</gene>
<evidence type="ECO:0000313" key="2">
    <source>
        <dbReference type="Proteomes" id="UP001348265"/>
    </source>
</evidence>
<dbReference type="InterPro" id="IPR045642">
    <property type="entry name" value="DUF6406"/>
</dbReference>
<dbReference type="EMBL" id="JAVFKM010000012">
    <property type="protein sequence ID" value="MEF3116342.1"/>
    <property type="molecule type" value="Genomic_DNA"/>
</dbReference>
<keyword evidence="2" id="KW-1185">Reference proteome</keyword>
<accession>A0ABU7WY84</accession>
<sequence>MHLWHGIQRNAEIGSFSVGDIYRDSDALIRVKIVIVAPEERHYTLRIGETFPVRDETWKLAELTGWPSEDDWTVVLRRITDAPA</sequence>
<protein>
    <submittedName>
        <fullName evidence="1">DUF6406 domain-containing protein</fullName>
    </submittedName>
</protein>